<evidence type="ECO:0000259" key="9">
    <source>
        <dbReference type="PROSITE" id="PS51294"/>
    </source>
</evidence>
<dbReference type="PANTHER" id="PTHR47999:SF24">
    <property type="entry name" value="TRANSCRIPTION FACTOR MYB90"/>
    <property type="match status" value="1"/>
</dbReference>
<dbReference type="Pfam" id="PF00249">
    <property type="entry name" value="Myb_DNA-binding"/>
    <property type="match status" value="2"/>
</dbReference>
<keyword evidence="5" id="KW-0010">Activator</keyword>
<dbReference type="CDD" id="cd00167">
    <property type="entry name" value="SANT"/>
    <property type="match status" value="2"/>
</dbReference>
<comment type="caution">
    <text evidence="10">The sequence shown here is derived from an EMBL/GenBank/DDBJ whole genome shotgun (WGS) entry which is preliminary data.</text>
</comment>
<dbReference type="SMART" id="SM00717">
    <property type="entry name" value="SANT"/>
    <property type="match status" value="2"/>
</dbReference>
<feature type="domain" description="HTH myb-type" evidence="9">
    <location>
        <begin position="96"/>
        <end position="123"/>
    </location>
</feature>
<feature type="domain" description="Myb-like" evidence="8">
    <location>
        <begin position="4"/>
        <end position="56"/>
    </location>
</feature>
<dbReference type="FunFam" id="1.10.10.60:FF:000218">
    <property type="entry name" value="Myb transcription factor"/>
    <property type="match status" value="1"/>
</dbReference>
<dbReference type="InterPro" id="IPR015495">
    <property type="entry name" value="Myb_TF_plants"/>
</dbReference>
<evidence type="ECO:0000256" key="2">
    <source>
        <dbReference type="ARBA" id="ARBA00022737"/>
    </source>
</evidence>
<dbReference type="PROSITE" id="PS50090">
    <property type="entry name" value="MYB_LIKE"/>
    <property type="match status" value="2"/>
</dbReference>
<evidence type="ECO:0000313" key="11">
    <source>
        <dbReference type="Proteomes" id="UP001417504"/>
    </source>
</evidence>
<dbReference type="PROSITE" id="PS51294">
    <property type="entry name" value="HTH_MYB"/>
    <property type="match status" value="2"/>
</dbReference>
<evidence type="ECO:0000259" key="8">
    <source>
        <dbReference type="PROSITE" id="PS50090"/>
    </source>
</evidence>
<dbReference type="EMBL" id="JBBNAE010000006">
    <property type="protein sequence ID" value="KAK9115887.1"/>
    <property type="molecule type" value="Genomic_DNA"/>
</dbReference>
<evidence type="ECO:0000256" key="6">
    <source>
        <dbReference type="ARBA" id="ARBA00023163"/>
    </source>
</evidence>
<protein>
    <submittedName>
        <fullName evidence="10">Uncharacterized protein</fullName>
    </submittedName>
</protein>
<proteinExistence type="predicted"/>
<organism evidence="10 11">
    <name type="scientific">Stephania japonica</name>
    <dbReference type="NCBI Taxonomy" id="461633"/>
    <lineage>
        <taxon>Eukaryota</taxon>
        <taxon>Viridiplantae</taxon>
        <taxon>Streptophyta</taxon>
        <taxon>Embryophyta</taxon>
        <taxon>Tracheophyta</taxon>
        <taxon>Spermatophyta</taxon>
        <taxon>Magnoliopsida</taxon>
        <taxon>Ranunculales</taxon>
        <taxon>Menispermaceae</taxon>
        <taxon>Menispermoideae</taxon>
        <taxon>Cissampelideae</taxon>
        <taxon>Stephania</taxon>
    </lineage>
</organism>
<keyword evidence="3" id="KW-0805">Transcription regulation</keyword>
<dbReference type="InterPro" id="IPR001005">
    <property type="entry name" value="SANT/Myb"/>
</dbReference>
<dbReference type="InterPro" id="IPR009057">
    <property type="entry name" value="Homeodomain-like_sf"/>
</dbReference>
<dbReference type="GO" id="GO:0003677">
    <property type="term" value="F:DNA binding"/>
    <property type="evidence" value="ECO:0007669"/>
    <property type="project" value="UniProtKB-KW"/>
</dbReference>
<keyword evidence="11" id="KW-1185">Reference proteome</keyword>
<keyword evidence="6" id="KW-0804">Transcription</keyword>
<gene>
    <name evidence="10" type="ORF">Sjap_014834</name>
</gene>
<dbReference type="InterPro" id="IPR017930">
    <property type="entry name" value="Myb_dom"/>
</dbReference>
<dbReference type="GO" id="GO:0005634">
    <property type="term" value="C:nucleus"/>
    <property type="evidence" value="ECO:0007669"/>
    <property type="project" value="UniProtKB-SubCell"/>
</dbReference>
<feature type="domain" description="Myb-like" evidence="8">
    <location>
        <begin position="57"/>
        <end position="119"/>
    </location>
</feature>
<accession>A0AAP0IIB3</accession>
<feature type="domain" description="HTH myb-type" evidence="9">
    <location>
        <begin position="4"/>
        <end position="60"/>
    </location>
</feature>
<name>A0AAP0IIB3_9MAGN</name>
<reference evidence="10 11" key="1">
    <citation type="submission" date="2024-01" db="EMBL/GenBank/DDBJ databases">
        <title>Genome assemblies of Stephania.</title>
        <authorList>
            <person name="Yang L."/>
        </authorList>
    </citation>
    <scope>NUCLEOTIDE SEQUENCE [LARGE SCALE GENOMIC DNA]</scope>
    <source>
        <strain evidence="10">QJT</strain>
        <tissue evidence="10">Leaf</tissue>
    </source>
</reference>
<evidence type="ECO:0000256" key="3">
    <source>
        <dbReference type="ARBA" id="ARBA00023015"/>
    </source>
</evidence>
<keyword evidence="7" id="KW-0539">Nucleus</keyword>
<evidence type="ECO:0000256" key="1">
    <source>
        <dbReference type="ARBA" id="ARBA00004123"/>
    </source>
</evidence>
<evidence type="ECO:0000313" key="10">
    <source>
        <dbReference type="EMBL" id="KAK9115887.1"/>
    </source>
</evidence>
<dbReference type="Gene3D" id="1.10.10.60">
    <property type="entry name" value="Homeodomain-like"/>
    <property type="match status" value="2"/>
</dbReference>
<dbReference type="PANTHER" id="PTHR47999">
    <property type="entry name" value="TRANSCRIPTION FACTOR MYB8-RELATED-RELATED"/>
    <property type="match status" value="1"/>
</dbReference>
<keyword evidence="4" id="KW-0238">DNA-binding</keyword>
<evidence type="ECO:0000256" key="4">
    <source>
        <dbReference type="ARBA" id="ARBA00023125"/>
    </source>
</evidence>
<evidence type="ECO:0000256" key="7">
    <source>
        <dbReference type="ARBA" id="ARBA00023242"/>
    </source>
</evidence>
<dbReference type="SUPFAM" id="SSF46689">
    <property type="entry name" value="Homeodomain-like"/>
    <property type="match status" value="1"/>
</dbReference>
<dbReference type="AlphaFoldDB" id="A0AAP0IIB3"/>
<dbReference type="Proteomes" id="UP001417504">
    <property type="component" value="Unassembled WGS sequence"/>
</dbReference>
<comment type="subcellular location">
    <subcellularLocation>
        <location evidence="1">Nucleus</location>
    </subcellularLocation>
</comment>
<sequence>METSNVVKKGAWTEEEDLLLKKFVAKHGEGKWRHAPVTAGLNRCRKSCRLRWLNYLKPNIKRGEFTSDEIDLMIRMHKLLGNRQKLLPIDLPSFWWSLIAGRLPGRTANDVKNFWNIHVNKPSFYKNKNRKSSESPYIIKATSSNHDSIRTKDTNAEKPWSQTYLENNHQSHSTEIRVLGEDPRQVEEESISMMALPEVILQEPILWWENALMDSVGGGMDGAYSSLQENGIYWDGLYLDGDYWDSYGFL</sequence>
<keyword evidence="2" id="KW-0677">Repeat</keyword>
<evidence type="ECO:0000256" key="5">
    <source>
        <dbReference type="ARBA" id="ARBA00023159"/>
    </source>
</evidence>